<organism evidence="1 2">
    <name type="scientific">Perkinsus olseni</name>
    <name type="common">Perkinsus atlanticus</name>
    <dbReference type="NCBI Taxonomy" id="32597"/>
    <lineage>
        <taxon>Eukaryota</taxon>
        <taxon>Sar</taxon>
        <taxon>Alveolata</taxon>
        <taxon>Perkinsozoa</taxon>
        <taxon>Perkinsea</taxon>
        <taxon>Perkinsida</taxon>
        <taxon>Perkinsidae</taxon>
        <taxon>Perkinsus</taxon>
    </lineage>
</organism>
<comment type="caution">
    <text evidence="1">The sequence shown here is derived from an EMBL/GenBank/DDBJ whole genome shotgun (WGS) entry which is preliminary data.</text>
</comment>
<protein>
    <submittedName>
        <fullName evidence="1">Uncharacterized protein</fullName>
    </submittedName>
</protein>
<dbReference type="AlphaFoldDB" id="A0A7J6RA14"/>
<sequence length="388" mass="43358">SIALARLRRLNKFSVTRAGHRQRPKAGTAYIGSQGSFTIILIFGEMGEIVFSSVYGGTDGIQHARYYPVGIEPGALLTMAYTTGGQAHFLVLRDSQNSVIKVEKAFYDMNIISRWDDVGAAMTIMAHEQSMLPPARLQPGGMQLPGLASRGPIIAQQWFSLHSGREWLFGLGYQNDEYFIVPLRPPRGTKNATALKKPPKQATILHVDSEGGTHYYETFVDSFSDTQWCFFGIQEWDYPLSDGHLERPPKDRILSMDHPVTEELNDLCASRSIYIRTSLHPTKLDDWEPETGNYTGLVGNGTLTVEIRAEGRRILQSPPRMIGELFLASIMYNQIGFLQPTNPNDGEAKVVILRPPGVTMRSHSNSVDTETLKAFTKDDFMGWDTVEE</sequence>
<gene>
    <name evidence="1" type="ORF">FOZ62_000265</name>
</gene>
<evidence type="ECO:0000313" key="1">
    <source>
        <dbReference type="EMBL" id="KAF4717699.1"/>
    </source>
</evidence>
<dbReference type="EMBL" id="JABANM010023544">
    <property type="protein sequence ID" value="KAF4717699.1"/>
    <property type="molecule type" value="Genomic_DNA"/>
</dbReference>
<accession>A0A7J6RA14</accession>
<evidence type="ECO:0000313" key="2">
    <source>
        <dbReference type="Proteomes" id="UP000574390"/>
    </source>
</evidence>
<feature type="non-terminal residue" evidence="1">
    <location>
        <position position="1"/>
    </location>
</feature>
<name>A0A7J6RA14_PEROL</name>
<dbReference type="Proteomes" id="UP000574390">
    <property type="component" value="Unassembled WGS sequence"/>
</dbReference>
<reference evidence="1 2" key="1">
    <citation type="submission" date="2020-04" db="EMBL/GenBank/DDBJ databases">
        <title>Perkinsus olseni comparative genomics.</title>
        <authorList>
            <person name="Bogema D.R."/>
        </authorList>
    </citation>
    <scope>NUCLEOTIDE SEQUENCE [LARGE SCALE GENOMIC DNA]</scope>
    <source>
        <strain evidence="1">ATCC PRA-205</strain>
    </source>
</reference>
<proteinExistence type="predicted"/>